<keyword evidence="3" id="KW-1185">Reference proteome</keyword>
<dbReference type="InterPro" id="IPR012340">
    <property type="entry name" value="NA-bd_OB-fold"/>
</dbReference>
<dbReference type="Pfam" id="PF25199">
    <property type="entry name" value="nSTAND_NTPase5"/>
    <property type="match status" value="1"/>
</dbReference>
<name>A0A239KHZ8_9PSED</name>
<evidence type="ECO:0000313" key="2">
    <source>
        <dbReference type="EMBL" id="SNT17801.1"/>
    </source>
</evidence>
<dbReference type="EMBL" id="FZOL01000027">
    <property type="protein sequence ID" value="SNT17801.1"/>
    <property type="molecule type" value="Genomic_DNA"/>
</dbReference>
<dbReference type="PROSITE" id="PS50126">
    <property type="entry name" value="S1"/>
    <property type="match status" value="1"/>
</dbReference>
<dbReference type="SMART" id="SM00316">
    <property type="entry name" value="S1"/>
    <property type="match status" value="2"/>
</dbReference>
<reference evidence="3" key="1">
    <citation type="submission" date="2017-06" db="EMBL/GenBank/DDBJ databases">
        <authorList>
            <person name="Varghese N."/>
            <person name="Submissions S."/>
        </authorList>
    </citation>
    <scope>NUCLEOTIDE SEQUENCE [LARGE SCALE GENOMIC DNA]</scope>
    <source>
        <strain evidence="3">DSM 22348</strain>
    </source>
</reference>
<organism evidence="2 3">
    <name type="scientific">Pseudomonas japonica</name>
    <dbReference type="NCBI Taxonomy" id="256466"/>
    <lineage>
        <taxon>Bacteria</taxon>
        <taxon>Pseudomonadati</taxon>
        <taxon>Pseudomonadota</taxon>
        <taxon>Gammaproteobacteria</taxon>
        <taxon>Pseudomonadales</taxon>
        <taxon>Pseudomonadaceae</taxon>
        <taxon>Pseudomonas</taxon>
    </lineage>
</organism>
<accession>A0A239KHZ8</accession>
<proteinExistence type="predicted"/>
<sequence>MTSILSAYERAEPHRALGGIHALAGFDYQLRFYLAELVESLAAGGAVLDEVGRLFLEALSDVAIQAANQTLVCIQVKRTLTRKAFADAAAEVETIQRFLTTHYPQMSAQVTFKLVASQGDASLQWTDVPAAHPARPTIDALLRQGRLLPPVIEADPWWRAVVAVWTHLKDPYGFLRFALERALSRAPSAVDAQRIRDDICERFAADRRGHELPGQLLTAADFQRNAVPSRSLEIGREITLARLRDQQYMPRSHRLNALYATLLERQDLSLRDLRSEARVFWLSGRSGVGKSVLLLQTVERLVGEGWKVLWLKGQAELLEPALRAVADAPAQWRPDFIAIDDLYDRSARTRLDLGRLGEFIDERGHQTWPMILTCGPTEFADAFKEDSAYRGFDLYPLTIQTIAADEAAEVEAWYRERTGRASQRGPAVSQASQDDGGLFISVAVELAHGDLNVFALRFGERVQLNGLDEALRLPLALNRLYLSTPYDWLSESDREKLATLNGEGDFSLFEMGSEGQTVRLTHPHLADALYQALRKPANRLAYTNDLVAAFRRALAARDAGLVSQLLRLFSVNEAGVISERLSIVERDQLARECARAWCGNQLVLSEDGQADASVSWACWATTAPCIASVLGADLLERALAQLGQAYKVWPEAWRRLINCYPGNDEVFAWAFEHLGESSRITHPTWSFVWEDCLQCSTAQEDTWRNMGLGWLQHRLRRHDWHIVWKKLLRDGAAPDWQGDPVLILGMRRLRAEQDDPVWAYVFQDLYALAEPGSPQVNYLATLGWSWLAKYQERVEWSFVWRTLLMRPAALPDAVPVAELLLRGAEWLVGREDRVEWTYVWRSFLMHTDALPDELPVSELLSRGVSWLRGREERIEWVYVWYDLLKHSEALPDAVPLAELLRRGFAWLAHNEDRDEWAYIWQELVRLADVQPEVVPRTELLDRGVVWLVGREDRAEWAYVWQELLKHAETMPDLVPLAEHLSQGVAWLAGREDRADWSHIWQDLLKHADARPDLVPLAELLRSGVAWLVGRDTAEEWSFVCEALLDRRLQDADLFERAACWLKLTESKPEWPLLAAKFIVAAPYHAASADFAQALEQRIQAIPNNKHWCRTQALIGDLKLDTELPEPVRNWWRAVHERRDSPVWNTARRYLDEVLPVKGRVMVARQKFCWVELEIGLMAIWAHENGGVRGTKGVTLSFFVQRLNVDREVVQVSVDRPVLLRVGGIHEGRVLERLDFGLRVSVEGQAGLLHRINSGDWASLAVKYPVGSTISVEVLELTEKGPALRYAGMENDGVPEDLVIGGVYDGHVAGIRHYGVFLTIGSHMGLLHRSQLPGDSDLSARYVQDQVLRVQVKKIRDDGRLSLSLPDQTAEP</sequence>
<protein>
    <submittedName>
        <fullName evidence="2">S1 RNA binding domain-containing protein</fullName>
    </submittedName>
</protein>
<dbReference type="GO" id="GO:0003676">
    <property type="term" value="F:nucleic acid binding"/>
    <property type="evidence" value="ECO:0007669"/>
    <property type="project" value="InterPro"/>
</dbReference>
<dbReference type="Pfam" id="PF00575">
    <property type="entry name" value="S1"/>
    <property type="match status" value="1"/>
</dbReference>
<gene>
    <name evidence="2" type="ORF">SAMN05444352_12716</name>
</gene>
<dbReference type="CDD" id="cd01120">
    <property type="entry name" value="RecA-like_superfamily"/>
    <property type="match status" value="1"/>
</dbReference>
<dbReference type="STRING" id="1215104.GCA_000730585_01737"/>
<evidence type="ECO:0000313" key="3">
    <source>
        <dbReference type="Proteomes" id="UP000198407"/>
    </source>
</evidence>
<dbReference type="Proteomes" id="UP000198407">
    <property type="component" value="Unassembled WGS sequence"/>
</dbReference>
<dbReference type="Gene3D" id="2.40.50.140">
    <property type="entry name" value="Nucleic acid-binding proteins"/>
    <property type="match status" value="1"/>
</dbReference>
<dbReference type="InterPro" id="IPR003029">
    <property type="entry name" value="S1_domain"/>
</dbReference>
<dbReference type="SUPFAM" id="SSF50249">
    <property type="entry name" value="Nucleic acid-binding proteins"/>
    <property type="match status" value="1"/>
</dbReference>
<evidence type="ECO:0000259" key="1">
    <source>
        <dbReference type="PROSITE" id="PS50126"/>
    </source>
</evidence>
<dbReference type="InterPro" id="IPR057574">
    <property type="entry name" value="nSTAND_NTPase5_dom"/>
</dbReference>
<feature type="domain" description="S1 motif" evidence="1">
    <location>
        <begin position="1300"/>
        <end position="1365"/>
    </location>
</feature>